<dbReference type="GO" id="GO:0004995">
    <property type="term" value="F:tachykinin receptor activity"/>
    <property type="evidence" value="ECO:0007669"/>
    <property type="project" value="InterPro"/>
</dbReference>
<keyword evidence="9" id="KW-0807">Transducer</keyword>
<organism evidence="12 13">
    <name type="scientific">Trachymyrmex cornetzi</name>
    <dbReference type="NCBI Taxonomy" id="471704"/>
    <lineage>
        <taxon>Eukaryota</taxon>
        <taxon>Metazoa</taxon>
        <taxon>Ecdysozoa</taxon>
        <taxon>Arthropoda</taxon>
        <taxon>Hexapoda</taxon>
        <taxon>Insecta</taxon>
        <taxon>Pterygota</taxon>
        <taxon>Neoptera</taxon>
        <taxon>Endopterygota</taxon>
        <taxon>Hymenoptera</taxon>
        <taxon>Apocrita</taxon>
        <taxon>Aculeata</taxon>
        <taxon>Formicoidea</taxon>
        <taxon>Formicidae</taxon>
        <taxon>Myrmicinae</taxon>
        <taxon>Trachymyrmex</taxon>
    </lineage>
</organism>
<proteinExistence type="inferred from homology"/>
<dbReference type="InterPro" id="IPR000611">
    <property type="entry name" value="NPY_rcpt"/>
</dbReference>
<keyword evidence="4 10" id="KW-0812">Transmembrane</keyword>
<evidence type="ECO:0000259" key="11">
    <source>
        <dbReference type="PROSITE" id="PS50262"/>
    </source>
</evidence>
<keyword evidence="7 10" id="KW-0472">Membrane</keyword>
<dbReference type="CDD" id="cd15390">
    <property type="entry name" value="7tmA_TACR"/>
    <property type="match status" value="1"/>
</dbReference>
<evidence type="ECO:0000256" key="5">
    <source>
        <dbReference type="ARBA" id="ARBA00022989"/>
    </source>
</evidence>
<evidence type="ECO:0000256" key="1">
    <source>
        <dbReference type="ARBA" id="ARBA00004651"/>
    </source>
</evidence>
<dbReference type="Proteomes" id="UP000078492">
    <property type="component" value="Unassembled WGS sequence"/>
</dbReference>
<evidence type="ECO:0000256" key="3">
    <source>
        <dbReference type="ARBA" id="ARBA00022475"/>
    </source>
</evidence>
<feature type="domain" description="G-protein coupled receptors family 1 profile" evidence="11">
    <location>
        <begin position="76"/>
        <end position="383"/>
    </location>
</feature>
<evidence type="ECO:0000256" key="7">
    <source>
        <dbReference type="ARBA" id="ARBA00023136"/>
    </source>
</evidence>
<evidence type="ECO:0000256" key="6">
    <source>
        <dbReference type="ARBA" id="ARBA00023040"/>
    </source>
</evidence>
<reference evidence="12 13" key="1">
    <citation type="submission" date="2015-09" db="EMBL/GenBank/DDBJ databases">
        <title>Trachymyrmex cornetzi WGS genome.</title>
        <authorList>
            <person name="Nygaard S."/>
            <person name="Hu H."/>
            <person name="Boomsma J."/>
            <person name="Zhang G."/>
        </authorList>
    </citation>
    <scope>NUCLEOTIDE SEQUENCE [LARGE SCALE GENOMIC DNA]</scope>
    <source>
        <strain evidence="12">Tcor2-1</strain>
        <tissue evidence="12">Whole body</tissue>
    </source>
</reference>
<evidence type="ECO:0000313" key="13">
    <source>
        <dbReference type="Proteomes" id="UP000078492"/>
    </source>
</evidence>
<feature type="transmembrane region" description="Helical" evidence="10">
    <location>
        <begin position="276"/>
        <end position="297"/>
    </location>
</feature>
<dbReference type="InterPro" id="IPR001681">
    <property type="entry name" value="Neurokn_rcpt"/>
</dbReference>
<evidence type="ECO:0000256" key="10">
    <source>
        <dbReference type="SAM" id="Phobius"/>
    </source>
</evidence>
<dbReference type="PANTHER" id="PTHR46925:SF2">
    <property type="entry name" value="G-PROTEIN COUPLED RECEPTOR TKR-1-RELATED"/>
    <property type="match status" value="1"/>
</dbReference>
<dbReference type="Gene3D" id="1.20.1070.10">
    <property type="entry name" value="Rhodopsin 7-helix transmembrane proteins"/>
    <property type="match status" value="1"/>
</dbReference>
<dbReference type="Pfam" id="PF00001">
    <property type="entry name" value="7tm_1"/>
    <property type="match status" value="2"/>
</dbReference>
<keyword evidence="3" id="KW-1003">Cell membrane</keyword>
<dbReference type="SUPFAM" id="SSF81321">
    <property type="entry name" value="Family A G protein-coupled receptor-like"/>
    <property type="match status" value="1"/>
</dbReference>
<comment type="subcellular location">
    <subcellularLocation>
        <location evidence="1">Cell membrane</location>
        <topology evidence="1">Multi-pass membrane protein</topology>
    </subcellularLocation>
</comment>
<feature type="transmembrane region" description="Helical" evidence="10">
    <location>
        <begin position="141"/>
        <end position="163"/>
    </location>
</feature>
<evidence type="ECO:0000256" key="2">
    <source>
        <dbReference type="ARBA" id="ARBA00010663"/>
    </source>
</evidence>
<dbReference type="STRING" id="471704.A0A195DMV4"/>
<dbReference type="GO" id="GO:0005886">
    <property type="term" value="C:plasma membrane"/>
    <property type="evidence" value="ECO:0007669"/>
    <property type="project" value="UniProtKB-SubCell"/>
</dbReference>
<evidence type="ECO:0000313" key="12">
    <source>
        <dbReference type="EMBL" id="KYN14235.1"/>
    </source>
</evidence>
<dbReference type="InterPro" id="IPR000276">
    <property type="entry name" value="GPCR_Rhodpsn"/>
</dbReference>
<evidence type="ECO:0000256" key="8">
    <source>
        <dbReference type="ARBA" id="ARBA00023170"/>
    </source>
</evidence>
<feature type="transmembrane region" description="Helical" evidence="10">
    <location>
        <begin position="368"/>
        <end position="386"/>
    </location>
</feature>
<accession>A0A195DMV4</accession>
<dbReference type="PRINTS" id="PR01012">
    <property type="entry name" value="NRPEPTIDEYR"/>
</dbReference>
<name>A0A195DMV4_9HYME</name>
<comment type="similarity">
    <text evidence="2">Belongs to the G-protein coupled receptor 1 family.</text>
</comment>
<keyword evidence="5 10" id="KW-1133">Transmembrane helix</keyword>
<protein>
    <submittedName>
        <fullName evidence="12">Tachykinin-like peptides receptor 86C</fullName>
    </submittedName>
</protein>
<feature type="transmembrane region" description="Helical" evidence="10">
    <location>
        <begin position="324"/>
        <end position="348"/>
    </location>
</feature>
<dbReference type="PROSITE" id="PS50262">
    <property type="entry name" value="G_PROTEIN_RECEP_F1_2"/>
    <property type="match status" value="1"/>
</dbReference>
<dbReference type="EMBL" id="KQ980713">
    <property type="protein sequence ID" value="KYN14235.1"/>
    <property type="molecule type" value="Genomic_DNA"/>
</dbReference>
<keyword evidence="13" id="KW-1185">Reference proteome</keyword>
<feature type="transmembrane region" description="Helical" evidence="10">
    <location>
        <begin position="219"/>
        <end position="240"/>
    </location>
</feature>
<dbReference type="InterPro" id="IPR017452">
    <property type="entry name" value="GPCR_Rhodpsn_7TM"/>
</dbReference>
<dbReference type="AlphaFoldDB" id="A0A195DMV4"/>
<gene>
    <name evidence="12" type="ORF">ALC57_13402</name>
</gene>
<sequence length="473" mass="55115">MNPVAFADIPHLMCNGYKSKYHTDIKFMYGILHTNYTGVAAPVVNKSKLRYLRGYLLMINVWNFNIGGGILGRERKNLLPVVVLKFSFFSLVSAHRRMRTITNYFLVNLSIADLMMSLLNCAFNFIFLLNSNWPFGMVYCTINNFVAHVTVASSVFTLVVISFDSDMRSRTSSFELISFVCNRYRMQSGDITQHRYFVCCRYMAIMYPLKHHMSRKRTVITLILIWGISSALATPCLLYSTTSLRRYSNGTTRISCYLLWPDGGYLHSKTEYCYNLLFLTVTYLVPMSVMAVCYTCMGRKLWGSKSIGELTHYQKEAMKSKRKVVKMFIIVVTIFAVCWLPYQGFFIFVYHHRHFAESSYVQHVYLSFYWLAMSNSMVNPIIYYWMNNRFRVYFELVICKCCCVIDRRNVQTHETQELAGCQRSELIPCNSSRFKSTSVRWRQSVAESQIQTFKMNTRTMCEGLHVKEDVAII</sequence>
<dbReference type="PANTHER" id="PTHR46925">
    <property type="entry name" value="G-PROTEIN COUPLED RECEPTOR TKR-1-RELATED"/>
    <property type="match status" value="1"/>
</dbReference>
<keyword evidence="8 12" id="KW-0675">Receptor</keyword>
<dbReference type="PRINTS" id="PR00237">
    <property type="entry name" value="GPCRRHODOPSN"/>
</dbReference>
<feature type="transmembrane region" description="Helical" evidence="10">
    <location>
        <begin position="106"/>
        <end position="129"/>
    </location>
</feature>
<evidence type="ECO:0000256" key="9">
    <source>
        <dbReference type="ARBA" id="ARBA00023224"/>
    </source>
</evidence>
<dbReference type="GO" id="GO:0004983">
    <property type="term" value="F:neuropeptide Y receptor activity"/>
    <property type="evidence" value="ECO:0007669"/>
    <property type="project" value="InterPro"/>
</dbReference>
<keyword evidence="6" id="KW-0297">G-protein coupled receptor</keyword>
<evidence type="ECO:0000256" key="4">
    <source>
        <dbReference type="ARBA" id="ARBA00022692"/>
    </source>
</evidence>